<protein>
    <submittedName>
        <fullName evidence="3">Zn-dependent hydrolase</fullName>
    </submittedName>
</protein>
<gene>
    <name evidence="3" type="ORF">J8J14_14385</name>
</gene>
<dbReference type="CDD" id="cd03884">
    <property type="entry name" value="M20_bAS"/>
    <property type="match status" value="1"/>
</dbReference>
<sequence length="414" mass="44832">MSGTNQRIDSGRLWDALMAMAEIGATPKGGVKRLTLTEVDRAGRDQFAQWCHAAGLTVRVDSMGNMFARRPGRDPSRKPVLFGSHLDSQPTGGKFDGALGVIAGLEVMRTLQDLNIETEAPLELINWTDEEGSRFGHSLMGSGVWSGVYDQQTTYGLRDLDGVTVLDALEGIGYRGEQPAQPFEADSYFELHIEQGPILEHEGKRIGIVTGGQAQVWYDAVLTGQDAHAGTTPPSTRRDALLGAARIVQLVDELMRARGEDGRGTVGRLQVFPNSCNVVPGEVRFSVEFRHPSGAEIETLAEDFPARARAIADEAGLGLELRELFRIPAQPFDPECVALVREAAERLGLPAREIISGAGHDAIYVARRVPAAMIFTPCKDGLSHNEAESILPEEAADGCQVLFEAVLARANRPL</sequence>
<dbReference type="PIRSF" id="PIRSF001235">
    <property type="entry name" value="Amidase_carbamoylase"/>
    <property type="match status" value="1"/>
</dbReference>
<keyword evidence="4" id="KW-1185">Reference proteome</keyword>
<dbReference type="Pfam" id="PF01546">
    <property type="entry name" value="Peptidase_M20"/>
    <property type="match status" value="1"/>
</dbReference>
<dbReference type="NCBIfam" id="TIGR01879">
    <property type="entry name" value="hydantase"/>
    <property type="match status" value="1"/>
</dbReference>
<accession>A0ABS4AGG0</accession>
<dbReference type="PANTHER" id="PTHR32494:SF5">
    <property type="entry name" value="ALLANTOATE AMIDOHYDROLASE"/>
    <property type="match status" value="1"/>
</dbReference>
<dbReference type="Gene3D" id="3.40.630.10">
    <property type="entry name" value="Zn peptidases"/>
    <property type="match status" value="1"/>
</dbReference>
<dbReference type="GO" id="GO:0016787">
    <property type="term" value="F:hydrolase activity"/>
    <property type="evidence" value="ECO:0007669"/>
    <property type="project" value="UniProtKB-KW"/>
</dbReference>
<comment type="caution">
    <text evidence="3">The sequence shown here is derived from an EMBL/GenBank/DDBJ whole genome shotgun (WGS) entry which is preliminary data.</text>
</comment>
<keyword evidence="2 3" id="KW-0378">Hydrolase</keyword>
<evidence type="ECO:0000313" key="4">
    <source>
        <dbReference type="Proteomes" id="UP000681594"/>
    </source>
</evidence>
<dbReference type="PANTHER" id="PTHR32494">
    <property type="entry name" value="ALLANTOATE DEIMINASE-RELATED"/>
    <property type="match status" value="1"/>
</dbReference>
<evidence type="ECO:0000313" key="3">
    <source>
        <dbReference type="EMBL" id="MBP0445961.1"/>
    </source>
</evidence>
<dbReference type="EMBL" id="JAGIZB010000013">
    <property type="protein sequence ID" value="MBP0445961.1"/>
    <property type="molecule type" value="Genomic_DNA"/>
</dbReference>
<comment type="similarity">
    <text evidence="1">Belongs to the peptidase M20 family.</text>
</comment>
<dbReference type="NCBIfam" id="NF006771">
    <property type="entry name" value="PRK09290.1-5"/>
    <property type="match status" value="1"/>
</dbReference>
<evidence type="ECO:0000256" key="1">
    <source>
        <dbReference type="ARBA" id="ARBA00006153"/>
    </source>
</evidence>
<dbReference type="RefSeq" id="WP_209380233.1">
    <property type="nucleotide sequence ID" value="NZ_JAGIZB010000013.1"/>
</dbReference>
<dbReference type="SUPFAM" id="SSF53187">
    <property type="entry name" value="Zn-dependent exopeptidases"/>
    <property type="match status" value="1"/>
</dbReference>
<dbReference type="SUPFAM" id="SSF55031">
    <property type="entry name" value="Bacterial exopeptidase dimerisation domain"/>
    <property type="match status" value="1"/>
</dbReference>
<dbReference type="NCBIfam" id="NF006769">
    <property type="entry name" value="PRK09290.1-3"/>
    <property type="match status" value="1"/>
</dbReference>
<dbReference type="InterPro" id="IPR036264">
    <property type="entry name" value="Bact_exopeptidase_dim_dom"/>
</dbReference>
<dbReference type="NCBIfam" id="NF009527">
    <property type="entry name" value="PRK12891.1"/>
    <property type="match status" value="1"/>
</dbReference>
<organism evidence="3 4">
    <name type="scientific">Pararoseomonas baculiformis</name>
    <dbReference type="NCBI Taxonomy" id="2820812"/>
    <lineage>
        <taxon>Bacteria</taxon>
        <taxon>Pseudomonadati</taxon>
        <taxon>Pseudomonadota</taxon>
        <taxon>Alphaproteobacteria</taxon>
        <taxon>Acetobacterales</taxon>
        <taxon>Acetobacteraceae</taxon>
        <taxon>Pararoseomonas</taxon>
    </lineage>
</organism>
<dbReference type="Proteomes" id="UP000681594">
    <property type="component" value="Unassembled WGS sequence"/>
</dbReference>
<evidence type="ECO:0000256" key="2">
    <source>
        <dbReference type="ARBA" id="ARBA00022801"/>
    </source>
</evidence>
<reference evidence="3 4" key="1">
    <citation type="submission" date="2021-03" db="EMBL/GenBank/DDBJ databases">
        <authorList>
            <person name="So Y."/>
        </authorList>
    </citation>
    <scope>NUCLEOTIDE SEQUENCE [LARGE SCALE GENOMIC DNA]</scope>
    <source>
        <strain evidence="3 4">SSH11</strain>
    </source>
</reference>
<name>A0ABS4AGG0_9PROT</name>
<proteinExistence type="inferred from homology"/>
<dbReference type="InterPro" id="IPR010158">
    <property type="entry name" value="Amidase_Cbmase"/>
</dbReference>
<dbReference type="Gene3D" id="3.30.70.360">
    <property type="match status" value="1"/>
</dbReference>
<dbReference type="InterPro" id="IPR002933">
    <property type="entry name" value="Peptidase_M20"/>
</dbReference>